<organism evidence="1 2">
    <name type="scientific">Bacillus spongiae</name>
    <dbReference type="NCBI Taxonomy" id="2683610"/>
    <lineage>
        <taxon>Bacteria</taxon>
        <taxon>Bacillati</taxon>
        <taxon>Bacillota</taxon>
        <taxon>Bacilli</taxon>
        <taxon>Bacillales</taxon>
        <taxon>Bacillaceae</taxon>
        <taxon>Bacillus</taxon>
    </lineage>
</organism>
<dbReference type="EMBL" id="JBBAXC010000005">
    <property type="protein sequence ID" value="MEI5907048.1"/>
    <property type="molecule type" value="Genomic_DNA"/>
</dbReference>
<dbReference type="RefSeq" id="WP_336586483.1">
    <property type="nucleotide sequence ID" value="NZ_JBBAXC010000005.1"/>
</dbReference>
<reference evidence="1 2" key="1">
    <citation type="journal article" date="2018" name="J. Microbiol.">
        <title>Bacillus spongiae sp. nov., isolated from sponge of Jeju Island.</title>
        <authorList>
            <person name="Lee G.E."/>
            <person name="Im W.T."/>
            <person name="Park J.S."/>
        </authorList>
    </citation>
    <scope>NUCLEOTIDE SEQUENCE [LARGE SCALE GENOMIC DNA]</scope>
    <source>
        <strain evidence="1 2">135PIL107-10</strain>
    </source>
</reference>
<proteinExistence type="predicted"/>
<protein>
    <submittedName>
        <fullName evidence="1">Uncharacterized protein</fullName>
    </submittedName>
</protein>
<evidence type="ECO:0000313" key="1">
    <source>
        <dbReference type="EMBL" id="MEI5907048.1"/>
    </source>
</evidence>
<gene>
    <name evidence="1" type="ORF">WAK64_08260</name>
</gene>
<comment type="caution">
    <text evidence="1">The sequence shown here is derived from an EMBL/GenBank/DDBJ whole genome shotgun (WGS) entry which is preliminary data.</text>
</comment>
<dbReference type="Proteomes" id="UP001312865">
    <property type="component" value="Unassembled WGS sequence"/>
</dbReference>
<name>A0ABU8HCX5_9BACI</name>
<sequence>MTSRKPNFIDNPYCGWKLDVSYEFMEYDEAKHIEETKILTEDNISHL</sequence>
<accession>A0ABU8HCX5</accession>
<evidence type="ECO:0000313" key="2">
    <source>
        <dbReference type="Proteomes" id="UP001312865"/>
    </source>
</evidence>
<keyword evidence="2" id="KW-1185">Reference proteome</keyword>